<accession>A0A4Y3HS74</accession>
<sequence length="106" mass="12138">MKKIIFFVPVNNAEEVKNVLFDAGAGKIGDYDRCCFETQGQGQFRPLANANPHIGTQGEVERLKELKIELVCDDRYIKQSVKALLEAHPYEEVAFEVYDMLDWKTL</sequence>
<dbReference type="InterPro" id="IPR036069">
    <property type="entry name" value="DUF34/NIF3_sf"/>
</dbReference>
<comment type="caution">
    <text evidence="1">The sequence shown here is derived from an EMBL/GenBank/DDBJ whole genome shotgun (WGS) entry which is preliminary data.</text>
</comment>
<dbReference type="RefSeq" id="WP_141343983.1">
    <property type="nucleotide sequence ID" value="NZ_BJLF01000002.1"/>
</dbReference>
<dbReference type="InterPro" id="IPR015867">
    <property type="entry name" value="N-reg_PII/ATP_PRibTrfase_C"/>
</dbReference>
<dbReference type="OrthoDB" id="9795763at2"/>
<evidence type="ECO:0000313" key="2">
    <source>
        <dbReference type="Proteomes" id="UP000318717"/>
    </source>
</evidence>
<dbReference type="FunFam" id="3.30.70.120:FF:000006">
    <property type="entry name" value="GTP cyclohydrolase 1 type 2 homolog"/>
    <property type="match status" value="1"/>
</dbReference>
<dbReference type="PANTHER" id="PTHR41774">
    <property type="match status" value="1"/>
</dbReference>
<protein>
    <submittedName>
        <fullName evidence="1">NIF3 1</fullName>
    </submittedName>
</protein>
<dbReference type="PANTHER" id="PTHR41774:SF1">
    <property type="entry name" value="NGG1P INTERACTING FACTOR NIF3"/>
    <property type="match status" value="1"/>
</dbReference>
<name>A0A4Y3HS74_9VIBR</name>
<dbReference type="EMBL" id="BJLF01000002">
    <property type="protein sequence ID" value="GEA49630.1"/>
    <property type="molecule type" value="Genomic_DNA"/>
</dbReference>
<dbReference type="Proteomes" id="UP000318717">
    <property type="component" value="Unassembled WGS sequence"/>
</dbReference>
<evidence type="ECO:0000313" key="1">
    <source>
        <dbReference type="EMBL" id="GEA49630.1"/>
    </source>
</evidence>
<dbReference type="Gene3D" id="3.30.70.120">
    <property type="match status" value="1"/>
</dbReference>
<organism evidence="1 2">
    <name type="scientific">Vibrio inusitatus NBRC 102082</name>
    <dbReference type="NCBI Taxonomy" id="1219070"/>
    <lineage>
        <taxon>Bacteria</taxon>
        <taxon>Pseudomonadati</taxon>
        <taxon>Pseudomonadota</taxon>
        <taxon>Gammaproteobacteria</taxon>
        <taxon>Vibrionales</taxon>
        <taxon>Vibrionaceae</taxon>
        <taxon>Vibrio</taxon>
    </lineage>
</organism>
<reference evidence="1 2" key="1">
    <citation type="submission" date="2019-06" db="EMBL/GenBank/DDBJ databases">
        <title>Whole genome shotgun sequence of Vibrio inusitatus NBRC 102082.</title>
        <authorList>
            <person name="Hosoyama A."/>
            <person name="Uohara A."/>
            <person name="Ohji S."/>
            <person name="Ichikawa N."/>
        </authorList>
    </citation>
    <scope>NUCLEOTIDE SEQUENCE [LARGE SCALE GENOMIC DNA]</scope>
    <source>
        <strain evidence="1 2">NBRC 102082</strain>
    </source>
</reference>
<dbReference type="AlphaFoldDB" id="A0A4Y3HS74"/>
<dbReference type="SUPFAM" id="SSF102705">
    <property type="entry name" value="NIF3 (NGG1p interacting factor 3)-like"/>
    <property type="match status" value="1"/>
</dbReference>
<proteinExistence type="predicted"/>
<keyword evidence="2" id="KW-1185">Reference proteome</keyword>
<gene>
    <name evidence="1" type="ORF">VIN01S_04340</name>
</gene>